<accession>A0AAV5FBC1</accession>
<evidence type="ECO:0000313" key="2">
    <source>
        <dbReference type="Proteomes" id="UP001054889"/>
    </source>
</evidence>
<gene>
    <name evidence="1" type="primary">gb19957</name>
    <name evidence="1" type="ORF">PR202_gb19957</name>
</gene>
<sequence>MAIAHLFWVAKRSSERVARRGGKVATSHQRWRGGDRVRVRIPGLLSFLSLVKDRRRLYGRRPRPGDEWQQGGRGTAIATSGRMVVDGVPMAGASWPDRLV</sequence>
<dbReference type="AlphaFoldDB" id="A0AAV5FBC1"/>
<reference evidence="1" key="2">
    <citation type="submission" date="2021-12" db="EMBL/GenBank/DDBJ databases">
        <title>Resequencing data analysis of finger millet.</title>
        <authorList>
            <person name="Hatakeyama M."/>
            <person name="Aluri S."/>
            <person name="Balachadran M.T."/>
            <person name="Sivarajan S.R."/>
            <person name="Poveda L."/>
            <person name="Shimizu-Inatsugi R."/>
            <person name="Schlapbach R."/>
            <person name="Sreeman S.M."/>
            <person name="Shimizu K.K."/>
        </authorList>
    </citation>
    <scope>NUCLEOTIDE SEQUENCE</scope>
</reference>
<comment type="caution">
    <text evidence="1">The sequence shown here is derived from an EMBL/GenBank/DDBJ whole genome shotgun (WGS) entry which is preliminary data.</text>
</comment>
<dbReference type="EMBL" id="BQKI01000082">
    <property type="protein sequence ID" value="GJN31546.1"/>
    <property type="molecule type" value="Genomic_DNA"/>
</dbReference>
<evidence type="ECO:0000313" key="1">
    <source>
        <dbReference type="EMBL" id="GJN31546.1"/>
    </source>
</evidence>
<dbReference type="Proteomes" id="UP001054889">
    <property type="component" value="Unassembled WGS sequence"/>
</dbReference>
<reference evidence="1" key="1">
    <citation type="journal article" date="2018" name="DNA Res.">
        <title>Multiple hybrid de novo genome assembly of finger millet, an orphan allotetraploid crop.</title>
        <authorList>
            <person name="Hatakeyama M."/>
            <person name="Aluri S."/>
            <person name="Balachadran M.T."/>
            <person name="Sivarajan S.R."/>
            <person name="Patrignani A."/>
            <person name="Gruter S."/>
            <person name="Poveda L."/>
            <person name="Shimizu-Inatsugi R."/>
            <person name="Baeten J."/>
            <person name="Francoijs K.J."/>
            <person name="Nataraja K.N."/>
            <person name="Reddy Y.A.N."/>
            <person name="Phadnis S."/>
            <person name="Ravikumar R.L."/>
            <person name="Schlapbach R."/>
            <person name="Sreeman S.M."/>
            <person name="Shimizu K.K."/>
        </authorList>
    </citation>
    <scope>NUCLEOTIDE SEQUENCE</scope>
</reference>
<name>A0AAV5FBC1_ELECO</name>
<protein>
    <submittedName>
        <fullName evidence="1">Uncharacterized protein</fullName>
    </submittedName>
</protein>
<organism evidence="1 2">
    <name type="scientific">Eleusine coracana subsp. coracana</name>
    <dbReference type="NCBI Taxonomy" id="191504"/>
    <lineage>
        <taxon>Eukaryota</taxon>
        <taxon>Viridiplantae</taxon>
        <taxon>Streptophyta</taxon>
        <taxon>Embryophyta</taxon>
        <taxon>Tracheophyta</taxon>
        <taxon>Spermatophyta</taxon>
        <taxon>Magnoliopsida</taxon>
        <taxon>Liliopsida</taxon>
        <taxon>Poales</taxon>
        <taxon>Poaceae</taxon>
        <taxon>PACMAD clade</taxon>
        <taxon>Chloridoideae</taxon>
        <taxon>Cynodonteae</taxon>
        <taxon>Eleusininae</taxon>
        <taxon>Eleusine</taxon>
    </lineage>
</organism>
<proteinExistence type="predicted"/>
<keyword evidence="2" id="KW-1185">Reference proteome</keyword>